<dbReference type="Pfam" id="PF17871">
    <property type="entry name" value="AAA_lid_9"/>
    <property type="match status" value="1"/>
</dbReference>
<dbReference type="Pfam" id="PF10431">
    <property type="entry name" value="ClpB_D2-small"/>
    <property type="match status" value="1"/>
</dbReference>
<evidence type="ECO:0000256" key="10">
    <source>
        <dbReference type="ARBA" id="ARBA00026057"/>
    </source>
</evidence>
<comment type="similarity">
    <text evidence="2 12">Belongs to the ClpA/ClpB family.</text>
</comment>
<evidence type="ECO:0000256" key="8">
    <source>
        <dbReference type="ARBA" id="ARBA00023186"/>
    </source>
</evidence>
<dbReference type="Pfam" id="PF00004">
    <property type="entry name" value="AAA"/>
    <property type="match status" value="1"/>
</dbReference>
<evidence type="ECO:0000256" key="2">
    <source>
        <dbReference type="ARBA" id="ARBA00008675"/>
    </source>
</evidence>
<reference evidence="15" key="1">
    <citation type="submission" date="2019-04" db="EMBL/GenBank/DDBJ databases">
        <title>Whole genome sequencing of cave bacteria.</title>
        <authorList>
            <person name="Gan H.M."/>
            <person name="Barton H."/>
            <person name="Savka M.A."/>
        </authorList>
    </citation>
    <scope>NUCLEOTIDE SEQUENCE [LARGE SCALE GENOMIC DNA]</scope>
    <source>
        <strain evidence="15">LC387</strain>
    </source>
</reference>
<dbReference type="CDD" id="cd00009">
    <property type="entry name" value="AAA"/>
    <property type="match status" value="1"/>
</dbReference>
<dbReference type="SUPFAM" id="SSF81923">
    <property type="entry name" value="Double Clp-N motif"/>
    <property type="match status" value="1"/>
</dbReference>
<comment type="subcellular location">
    <subcellularLocation>
        <location evidence="1 13">Cytoplasm</location>
    </subcellularLocation>
</comment>
<accession>A0A4U6BME9</accession>
<evidence type="ECO:0000256" key="13">
    <source>
        <dbReference type="RuleBase" id="RU362034"/>
    </source>
</evidence>
<evidence type="ECO:0000313" key="16">
    <source>
        <dbReference type="Proteomes" id="UP000034832"/>
    </source>
</evidence>
<dbReference type="InterPro" id="IPR001270">
    <property type="entry name" value="ClpA/B"/>
</dbReference>
<keyword evidence="7 13" id="KW-0175">Coiled coil</keyword>
<dbReference type="Proteomes" id="UP000034832">
    <property type="component" value="Unassembled WGS sequence"/>
</dbReference>
<dbReference type="FunFam" id="3.40.50.300:FF:000025">
    <property type="entry name" value="ATP-dependent Clp protease subunit"/>
    <property type="match status" value="1"/>
</dbReference>
<dbReference type="InterPro" id="IPR004176">
    <property type="entry name" value="Clp_R_N"/>
</dbReference>
<dbReference type="RefSeq" id="WP_046828773.1">
    <property type="nucleotide sequence ID" value="NZ_LBIA02000001.1"/>
</dbReference>
<dbReference type="FunFam" id="1.10.8.60:FF:000017">
    <property type="entry name" value="ATP-dependent chaperone ClpB"/>
    <property type="match status" value="1"/>
</dbReference>
<evidence type="ECO:0000256" key="5">
    <source>
        <dbReference type="ARBA" id="ARBA00022741"/>
    </source>
</evidence>
<dbReference type="PROSITE" id="PS00870">
    <property type="entry name" value="CLPAB_1"/>
    <property type="match status" value="1"/>
</dbReference>
<evidence type="ECO:0000256" key="6">
    <source>
        <dbReference type="ARBA" id="ARBA00022840"/>
    </source>
</evidence>
<dbReference type="Gene3D" id="1.10.8.60">
    <property type="match status" value="1"/>
</dbReference>
<dbReference type="AlphaFoldDB" id="A0A4U6BME9"/>
<dbReference type="Gene3D" id="1.10.1780.10">
    <property type="entry name" value="Clp, N-terminal domain"/>
    <property type="match status" value="1"/>
</dbReference>
<dbReference type="PROSITE" id="PS00871">
    <property type="entry name" value="CLPAB_2"/>
    <property type="match status" value="1"/>
</dbReference>
<dbReference type="EMBL" id="LBIA02000001">
    <property type="protein sequence ID" value="TKT70585.1"/>
    <property type="molecule type" value="Genomic_DNA"/>
</dbReference>
<evidence type="ECO:0000256" key="12">
    <source>
        <dbReference type="RuleBase" id="RU004432"/>
    </source>
</evidence>
<keyword evidence="13" id="KW-0346">Stress response</keyword>
<dbReference type="InterPro" id="IPR036628">
    <property type="entry name" value="Clp_N_dom_sf"/>
</dbReference>
<dbReference type="GO" id="GO:0005524">
    <property type="term" value="F:ATP binding"/>
    <property type="evidence" value="ECO:0007669"/>
    <property type="project" value="UniProtKB-UniRule"/>
</dbReference>
<evidence type="ECO:0000256" key="3">
    <source>
        <dbReference type="ARBA" id="ARBA00017574"/>
    </source>
</evidence>
<keyword evidence="6 12" id="KW-0067">ATP-binding</keyword>
<dbReference type="InterPro" id="IPR003593">
    <property type="entry name" value="AAA+_ATPase"/>
</dbReference>
<evidence type="ECO:0000259" key="14">
    <source>
        <dbReference type="PROSITE" id="PS51903"/>
    </source>
</evidence>
<dbReference type="InterPro" id="IPR003959">
    <property type="entry name" value="ATPase_AAA_core"/>
</dbReference>
<dbReference type="Gene3D" id="3.40.50.300">
    <property type="entry name" value="P-loop containing nucleotide triphosphate hydrolases"/>
    <property type="match status" value="3"/>
</dbReference>
<keyword evidence="5 12" id="KW-0547">Nucleotide-binding</keyword>
<dbReference type="PANTHER" id="PTHR11638">
    <property type="entry name" value="ATP-DEPENDENT CLP PROTEASE"/>
    <property type="match status" value="1"/>
</dbReference>
<dbReference type="FunFam" id="3.40.50.300:FF:000120">
    <property type="entry name" value="ATP-dependent chaperone ClpB"/>
    <property type="match status" value="1"/>
</dbReference>
<dbReference type="OrthoDB" id="9803641at2"/>
<evidence type="ECO:0000256" key="9">
    <source>
        <dbReference type="ARBA" id="ARBA00025613"/>
    </source>
</evidence>
<proteinExistence type="inferred from homology"/>
<dbReference type="SUPFAM" id="SSF52540">
    <property type="entry name" value="P-loop containing nucleoside triphosphate hydrolases"/>
    <property type="match status" value="2"/>
</dbReference>
<dbReference type="PANTHER" id="PTHR11638:SF18">
    <property type="entry name" value="HEAT SHOCK PROTEIN 104"/>
    <property type="match status" value="1"/>
</dbReference>
<protein>
    <recommendedName>
        <fullName evidence="3 13">Chaperone protein ClpB</fullName>
    </recommendedName>
</protein>
<dbReference type="GO" id="GO:0016887">
    <property type="term" value="F:ATP hydrolysis activity"/>
    <property type="evidence" value="ECO:0007669"/>
    <property type="project" value="InterPro"/>
</dbReference>
<feature type="coiled-coil region" evidence="13">
    <location>
        <begin position="416"/>
        <end position="503"/>
    </location>
</feature>
<comment type="subunit">
    <text evidence="10">Homohexamer. The oligomerization is ATP-dependent.</text>
</comment>
<dbReference type="PRINTS" id="PR00300">
    <property type="entry name" value="CLPPROTEASEA"/>
</dbReference>
<dbReference type="InterPro" id="IPR041546">
    <property type="entry name" value="ClpA/ClpB_AAA_lid"/>
</dbReference>
<dbReference type="GO" id="GO:0005737">
    <property type="term" value="C:cytoplasm"/>
    <property type="evidence" value="ECO:0007669"/>
    <property type="project" value="UniProtKB-SubCell"/>
</dbReference>
<dbReference type="InterPro" id="IPR018368">
    <property type="entry name" value="ClpA/B_CS1"/>
</dbReference>
<dbReference type="NCBIfam" id="TIGR03346">
    <property type="entry name" value="chaperone_ClpB"/>
    <property type="match status" value="1"/>
</dbReference>
<evidence type="ECO:0000313" key="15">
    <source>
        <dbReference type="EMBL" id="TKT70585.1"/>
    </source>
</evidence>
<comment type="function">
    <text evidence="9">Part of a stress-induced multi-chaperone system, it is involved in the recovery of the cell from heat-induced damage, in cooperation with DnaK, DnaJ and GrpE. Acts before DnaK, in the processing of protein aggregates. Protein binding stimulates the ATPase activity; ATP hydrolysis unfolds the denatured protein aggregates, which probably helps expose new hydrophobic binding sites on the surface of ClpB-bound aggregates, contributing to the solubilization and refolding of denatured protein aggregates by DnaK.</text>
</comment>
<dbReference type="GO" id="GO:0042026">
    <property type="term" value="P:protein refolding"/>
    <property type="evidence" value="ECO:0007669"/>
    <property type="project" value="UniProtKB-UniRule"/>
</dbReference>
<dbReference type="Pfam" id="PF07724">
    <property type="entry name" value="AAA_2"/>
    <property type="match status" value="1"/>
</dbReference>
<dbReference type="CDD" id="cd19499">
    <property type="entry name" value="RecA-like_ClpB_Hsp104-like"/>
    <property type="match status" value="1"/>
</dbReference>
<evidence type="ECO:0000256" key="7">
    <source>
        <dbReference type="ARBA" id="ARBA00023054"/>
    </source>
</evidence>
<evidence type="ECO:0000256" key="4">
    <source>
        <dbReference type="ARBA" id="ARBA00022737"/>
    </source>
</evidence>
<dbReference type="Pfam" id="PF02861">
    <property type="entry name" value="Clp_N"/>
    <property type="match status" value="1"/>
</dbReference>
<evidence type="ECO:0000256" key="1">
    <source>
        <dbReference type="ARBA" id="ARBA00004496"/>
    </source>
</evidence>
<dbReference type="InterPro" id="IPR017730">
    <property type="entry name" value="Chaperonin_ClpB"/>
</dbReference>
<comment type="subunit">
    <text evidence="13">Homohexamer; The oligomerization is ATP-dependent.</text>
</comment>
<dbReference type="STRING" id="211460.YH63_15165"/>
<keyword evidence="8 12" id="KW-0143">Chaperone</keyword>
<keyword evidence="16" id="KW-1185">Reference proteome</keyword>
<dbReference type="SMART" id="SM00382">
    <property type="entry name" value="AAA"/>
    <property type="match status" value="2"/>
</dbReference>
<dbReference type="GO" id="GO:0034605">
    <property type="term" value="P:cellular response to heat"/>
    <property type="evidence" value="ECO:0007669"/>
    <property type="project" value="TreeGrafter"/>
</dbReference>
<feature type="domain" description="Clp R" evidence="14">
    <location>
        <begin position="3"/>
        <end position="150"/>
    </location>
</feature>
<keyword evidence="13" id="KW-0963">Cytoplasm</keyword>
<organism evidence="15 16">
    <name type="scientific">Afipia massiliensis</name>
    <dbReference type="NCBI Taxonomy" id="211460"/>
    <lineage>
        <taxon>Bacteria</taxon>
        <taxon>Pseudomonadati</taxon>
        <taxon>Pseudomonadota</taxon>
        <taxon>Alphaproteobacteria</taxon>
        <taxon>Hyphomicrobiales</taxon>
        <taxon>Nitrobacteraceae</taxon>
        <taxon>Afipia</taxon>
    </lineage>
</organism>
<dbReference type="InterPro" id="IPR027417">
    <property type="entry name" value="P-loop_NTPase"/>
</dbReference>
<comment type="caution">
    <text evidence="15">The sequence shown here is derived from an EMBL/GenBank/DDBJ whole genome shotgun (WGS) entry which is preliminary data.</text>
</comment>
<sequence>MNIEKYTDRVKGFIQSAQTLAVREGHQQFTPLHILKVLLDDSEGLAGGLIDRSGGNSRAILKATEDALGKMPKVSGGGAGQVYLAPATARAFDAAEQAADKAGDSFVTVERLLLALALALDKDSEAGTLLAKGGVTPQNLNAAINALRKGRTADSASAENAYDALKKYARDLTQAARDGKLDPVIGRDEEIRRTIQVLSRRTKNNPVLIGEPGVGKTAIVEGLALRIINGDVPESLKDKMVLSLDLGALIAGAKYRGEFEERLKAVLSEVTGSDGQIILFIDEMHTLVGAGKADGAMDASNLLKPALARGELHCIGATTLDEYRKHVEKDAALARRFQPVFVSEPSVEDAVSILRGLKEKYELHHGVRITDSAIVAAATLSNRYITDRFLPDKAIDLIDEAAARLKMQIDSKPEELDNIDREIVRLKIEQEALRKETDSASKDRLQRLEKELVELEEKGDALTAKWQSERDKLSDAQKVKSELEQARQELADAQRRGEFQKAGELAYGRIPDLEKRLKALEESEKAGNVVLEEAVTASHVAQVVSRWTGIPVDKMLEGEREKLLKMELQLAQRVIGQAEAVTAVSTAVRRSRAGLQDPNRPIGSFMFLGPTGVGKTELTKALAEYLFDDETALVRMDMSEYMEKHSVARLIGAPPGYVGYDEGGALTEAVRRRPYQVVLFDEIEKAHPDVFNVLLQVLDDGRLTDGQGRTVDFRNTLIIMTSNLGSEYLVSQAEGEDTAAVRDQVMAIVRSSFRPEFLNRVDEIILFHRLQRTEMGRIVDIQMQRLSKLLADRKITLTLDDKARDWLAAKGWDPAYGARPLKRAIQRAVQDPLAEMILAGRVHDGETVAVSAGDGGLTFNGQLAKIDAEAPPVPKSKMN</sequence>
<evidence type="ECO:0000256" key="11">
    <source>
        <dbReference type="PROSITE-ProRule" id="PRU01251"/>
    </source>
</evidence>
<dbReference type="PROSITE" id="PS51903">
    <property type="entry name" value="CLP_R"/>
    <property type="match status" value="1"/>
</dbReference>
<dbReference type="SMART" id="SM01086">
    <property type="entry name" value="ClpB_D2-small"/>
    <property type="match status" value="1"/>
</dbReference>
<dbReference type="InterPro" id="IPR028299">
    <property type="entry name" value="ClpA/B_CS2"/>
</dbReference>
<dbReference type="InterPro" id="IPR019489">
    <property type="entry name" value="Clp_ATPase_C"/>
</dbReference>
<gene>
    <name evidence="13 15" type="primary">clpB</name>
    <name evidence="15" type="ORF">YH63_003720</name>
</gene>
<name>A0A4U6BME9_9BRAD</name>
<dbReference type="FunFam" id="3.40.50.300:FF:000010">
    <property type="entry name" value="Chaperone clpB 1, putative"/>
    <property type="match status" value="1"/>
</dbReference>
<keyword evidence="4 11" id="KW-0677">Repeat</keyword>
<dbReference type="InterPro" id="IPR050130">
    <property type="entry name" value="ClpA_ClpB"/>
</dbReference>